<reference evidence="3" key="1">
    <citation type="journal article" date="2019" name="Int. J. Syst. Evol. Microbiol.">
        <title>The Global Catalogue of Microorganisms (GCM) 10K type strain sequencing project: providing services to taxonomists for standard genome sequencing and annotation.</title>
        <authorList>
            <consortium name="The Broad Institute Genomics Platform"/>
            <consortium name="The Broad Institute Genome Sequencing Center for Infectious Disease"/>
            <person name="Wu L."/>
            <person name="Ma J."/>
        </authorList>
    </citation>
    <scope>NUCLEOTIDE SEQUENCE [LARGE SCALE GENOMIC DNA]</scope>
    <source>
        <strain evidence="3">CGMCC 4.1648</strain>
    </source>
</reference>
<name>A0ABV9XAN7_9ACTN</name>
<organism evidence="2 3">
    <name type="scientific">Streptomyces coeruleoprunus</name>
    <dbReference type="NCBI Taxonomy" id="285563"/>
    <lineage>
        <taxon>Bacteria</taxon>
        <taxon>Bacillati</taxon>
        <taxon>Actinomycetota</taxon>
        <taxon>Actinomycetes</taxon>
        <taxon>Kitasatosporales</taxon>
        <taxon>Streptomycetaceae</taxon>
        <taxon>Streptomyces</taxon>
    </lineage>
</organism>
<dbReference type="Pfam" id="PF14065">
    <property type="entry name" value="Pvc16_N"/>
    <property type="match status" value="1"/>
</dbReference>
<gene>
    <name evidence="2" type="ORF">ACFPM3_06605</name>
</gene>
<evidence type="ECO:0000313" key="3">
    <source>
        <dbReference type="Proteomes" id="UP001595829"/>
    </source>
</evidence>
<proteinExistence type="predicted"/>
<dbReference type="Proteomes" id="UP001595829">
    <property type="component" value="Unassembled WGS sequence"/>
</dbReference>
<dbReference type="RefSeq" id="WP_345693759.1">
    <property type="nucleotide sequence ID" value="NZ_BAABIT010000001.1"/>
</dbReference>
<evidence type="ECO:0000259" key="1">
    <source>
        <dbReference type="Pfam" id="PF14065"/>
    </source>
</evidence>
<comment type="caution">
    <text evidence="2">The sequence shown here is derived from an EMBL/GenBank/DDBJ whole genome shotgun (WGS) entry which is preliminary data.</text>
</comment>
<dbReference type="InterPro" id="IPR025351">
    <property type="entry name" value="Pvc16_N"/>
</dbReference>
<dbReference type="EMBL" id="JBHSJD010000002">
    <property type="protein sequence ID" value="MFC5021818.1"/>
    <property type="molecule type" value="Genomic_DNA"/>
</dbReference>
<sequence>MSAQAIAAATKALRAYLKSSLSPGRSVTLLPPGEDPPLTGSGVNLYLYRVGESPHLRNQAYPGNRAGAPARDVPVLSLELSYLLTPFGPTPGSDDETDEAHAALGEAMLALHDEPILNQVHRPGFDADTELAAALRDSFEDVRVRLDALSVEDLSRIWSTIGKPYRLSAAYQVSLVQLRGATSGYAVPPATAPQITLGTHAAPQLAALVPARGPAATLSGGAVVPGRVRVEGAGLAGPGRTPAVTVAGVPARLIGPPAADVFTMELPRTLPAGPEAEVRVTLDGGPGSSVLVFRVDPWAAAATPVRTAPGGPTTVVVTGTGLATAAEIIATDSTGTPRFSAAVDPTGTDDGTATAVLPAATLTNLAPGSTPNGRYDLRVRLASGALTNPRPLLVAPILTPVTGAPGGSEYDPADRRLTLRGARLDGHDVRLSVDAAEYSLGPHTDPATVTHQFPRPLQPGEHTVAVIVDGFRSDFLRVRA</sequence>
<keyword evidence="3" id="KW-1185">Reference proteome</keyword>
<feature type="domain" description="Pvc16 N-terminal" evidence="1">
    <location>
        <begin position="10"/>
        <end position="190"/>
    </location>
</feature>
<protein>
    <submittedName>
        <fullName evidence="2">Pvc16 family protein</fullName>
    </submittedName>
</protein>
<accession>A0ABV9XAN7</accession>
<evidence type="ECO:0000313" key="2">
    <source>
        <dbReference type="EMBL" id="MFC5021818.1"/>
    </source>
</evidence>